<dbReference type="Gene3D" id="2.130.10.30">
    <property type="entry name" value="Regulator of chromosome condensation 1/beta-lactamase-inhibitor protein II"/>
    <property type="match status" value="3"/>
</dbReference>
<sequence>MRSPLPSRFGTCEGVAMYRNLSIFYFLMVFFLACKPKSENRPQALDRLEAPARLLPYQLKAGQQKLGPQEIASCKDQGAMYTNGACLHGIARVYSGLHSFVAQRSDGGIVAWGRGGEIEGYEQVRDNLQLNKTPIKDVVFVPQLATAVLLENGDLFYWGKTLKGKHAEGKVYRGIKQVAASNEGLALLHDPDGDGCDDGCIIRTLGIPAPELADGVRLFSNPRLSNVFIVLRKNGQLTQFPDRDHYVSAHNWLDLTSLKDNENMASAHILKTGVIVGLSLSGHMIAWGQQDKGANLEGLAIASQRIASVSSNRWVNYGVTREGLLIPWGDERFFKQDDETYRSLTKQLDGVRSVKKLVHTESASMVLQEDGRVRAWGLREPVDDLLTRLGDQSVRDICATHSDFAVLSSKGELLTSRVDESLTEIKSVVQVREIICNRVAISYVTENGEFGVLSAPRFRLGSGAVGASDWGVRSVFTNPDGYASIVQTEDLLLHGVGPALYGADLTMIPEHFDRVIGDGEEGFATVHGKFIRIRGDTADNRFIQDIDGTGLMGLAKFRANVILHLDKGEAYHLDTFQGTRQHLSQIVDVQTSKNGYALLQAQGSQNSCEHGCNVIPYAAIADKVKLFAADRDPSNDIRLTGIIAMHLSGNYVYLFDRDGGLQMFRDDYQNNEFYSYRPDNEVTKLQSFVAAGESIAALTRGGTVISGGPFASQGEPSCSRIGCILPHRDLENVVSLVVSRTSFTALMSSKGHCHDGCSVTSWGYIPDLEDTENPMAEIHQFEDFEHVYASASAFLGIRTNGQAASWGSARAGADENCDAAVSRPEKSCHPFANGSFDRPFQLHYEKDFGIYSQGFFTSYGSTVDFFGESIYYSSMALDKAIEHPVKVHYTKNLAVALHSQVGDCQDGCNFSLWGMPTITGQRADTGERVTHAEVFADYIILHKKAGGKMYLGLPDWKPNVTEDDYKVLIPQLVDPLQG</sequence>
<accession>A0A1Y6BL24</accession>
<proteinExistence type="predicted"/>
<evidence type="ECO:0000313" key="2">
    <source>
        <dbReference type="Proteomes" id="UP000192907"/>
    </source>
</evidence>
<gene>
    <name evidence="1" type="ORF">SAMN06296036_104271</name>
</gene>
<keyword evidence="2" id="KW-1185">Reference proteome</keyword>
<dbReference type="SUPFAM" id="SSF50985">
    <property type="entry name" value="RCC1/BLIP-II"/>
    <property type="match status" value="3"/>
</dbReference>
<protein>
    <recommendedName>
        <fullName evidence="3">Regulator of chromosome condensation (RCC1) repeat-containing protein</fullName>
    </recommendedName>
</protein>
<evidence type="ECO:0000313" key="1">
    <source>
        <dbReference type="EMBL" id="SMF08135.1"/>
    </source>
</evidence>
<dbReference type="PROSITE" id="PS51257">
    <property type="entry name" value="PROKAR_LIPOPROTEIN"/>
    <property type="match status" value="1"/>
</dbReference>
<organism evidence="1 2">
    <name type="scientific">Pseudobacteriovorax antillogorgiicola</name>
    <dbReference type="NCBI Taxonomy" id="1513793"/>
    <lineage>
        <taxon>Bacteria</taxon>
        <taxon>Pseudomonadati</taxon>
        <taxon>Bdellovibrionota</taxon>
        <taxon>Oligoflexia</taxon>
        <taxon>Oligoflexales</taxon>
        <taxon>Pseudobacteriovoracaceae</taxon>
        <taxon>Pseudobacteriovorax</taxon>
    </lineage>
</organism>
<dbReference type="InterPro" id="IPR009091">
    <property type="entry name" value="RCC1/BLIP-II"/>
</dbReference>
<evidence type="ECO:0008006" key="3">
    <source>
        <dbReference type="Google" id="ProtNLM"/>
    </source>
</evidence>
<dbReference type="AlphaFoldDB" id="A0A1Y6BL24"/>
<dbReference type="Proteomes" id="UP000192907">
    <property type="component" value="Unassembled WGS sequence"/>
</dbReference>
<reference evidence="2" key="1">
    <citation type="submission" date="2017-04" db="EMBL/GenBank/DDBJ databases">
        <authorList>
            <person name="Varghese N."/>
            <person name="Submissions S."/>
        </authorList>
    </citation>
    <scope>NUCLEOTIDE SEQUENCE [LARGE SCALE GENOMIC DNA]</scope>
    <source>
        <strain evidence="2">RKEM611</strain>
    </source>
</reference>
<name>A0A1Y6BL24_9BACT</name>
<dbReference type="STRING" id="1513793.SAMN06296036_104271"/>
<dbReference type="EMBL" id="FWZT01000004">
    <property type="protein sequence ID" value="SMF08135.1"/>
    <property type="molecule type" value="Genomic_DNA"/>
</dbReference>